<evidence type="ECO:0000313" key="1">
    <source>
        <dbReference type="EMBL" id="CAK9025900.1"/>
    </source>
</evidence>
<dbReference type="CDD" id="cd06558">
    <property type="entry name" value="crotonase-like"/>
    <property type="match status" value="1"/>
</dbReference>
<dbReference type="EMBL" id="CAXAMN010008602">
    <property type="protein sequence ID" value="CAK9025900.1"/>
    <property type="molecule type" value="Genomic_DNA"/>
</dbReference>
<dbReference type="PANTHER" id="PTHR11941:SF75">
    <property type="entry name" value="ENOYL-COA HYDRATASE_ISOMERASE FAMILY PROTEIN"/>
    <property type="match status" value="1"/>
</dbReference>
<dbReference type="InterPro" id="IPR029045">
    <property type="entry name" value="ClpP/crotonase-like_dom_sf"/>
</dbReference>
<name>A0ABP0KGF2_9DINO</name>
<dbReference type="InterPro" id="IPR001753">
    <property type="entry name" value="Enoyl-CoA_hydra/iso"/>
</dbReference>
<dbReference type="Gene3D" id="3.90.226.10">
    <property type="entry name" value="2-enoyl-CoA Hydratase, Chain A, domain 1"/>
    <property type="match status" value="1"/>
</dbReference>
<dbReference type="PANTHER" id="PTHR11941">
    <property type="entry name" value="ENOYL-COA HYDRATASE-RELATED"/>
    <property type="match status" value="1"/>
</dbReference>
<gene>
    <name evidence="1" type="ORF">CCMP2556_LOCUS16160</name>
</gene>
<dbReference type="Pfam" id="PF00378">
    <property type="entry name" value="ECH_1"/>
    <property type="match status" value="1"/>
</dbReference>
<comment type="caution">
    <text evidence="1">The sequence shown here is derived from an EMBL/GenBank/DDBJ whole genome shotgun (WGS) entry which is preliminary data.</text>
</comment>
<accession>A0ABP0KGF2</accession>
<evidence type="ECO:0008006" key="3">
    <source>
        <dbReference type="Google" id="ProtNLM"/>
    </source>
</evidence>
<protein>
    <recommendedName>
        <fullName evidence="3">Enoyl-CoA hydratase</fullName>
    </recommendedName>
</protein>
<sequence length="257" mass="28113">MSEIFGDVRLEIRDGIGVLTLLGTEGVWPWGTCRQEHRWNPEMVSNIGHALDIVEAHAEVMVMTNEGKYWSNGMDLRYLDSCSGKASQQLQKDTNELMARICCFPLPTVAAFRGHWCAAGAMMGLAFDYRVMSSDVGFFFIPGVDLGLIYAPMQTALMKAKLPQSLHRDVILFNSRRWTAKDLLAAGAIDAAEPLQAVLHKALQLATALRSKGQGPPRKALQGLKQGLYHEVLEALSAGAMSFPGRVSGVEKAAPKL</sequence>
<keyword evidence="2" id="KW-1185">Reference proteome</keyword>
<dbReference type="SUPFAM" id="SSF52096">
    <property type="entry name" value="ClpP/crotonase"/>
    <property type="match status" value="1"/>
</dbReference>
<dbReference type="Proteomes" id="UP001642484">
    <property type="component" value="Unassembled WGS sequence"/>
</dbReference>
<organism evidence="1 2">
    <name type="scientific">Durusdinium trenchii</name>
    <dbReference type="NCBI Taxonomy" id="1381693"/>
    <lineage>
        <taxon>Eukaryota</taxon>
        <taxon>Sar</taxon>
        <taxon>Alveolata</taxon>
        <taxon>Dinophyceae</taxon>
        <taxon>Suessiales</taxon>
        <taxon>Symbiodiniaceae</taxon>
        <taxon>Durusdinium</taxon>
    </lineage>
</organism>
<proteinExistence type="predicted"/>
<evidence type="ECO:0000313" key="2">
    <source>
        <dbReference type="Proteomes" id="UP001642484"/>
    </source>
</evidence>
<reference evidence="1 2" key="1">
    <citation type="submission" date="2024-02" db="EMBL/GenBank/DDBJ databases">
        <authorList>
            <person name="Chen Y."/>
            <person name="Shah S."/>
            <person name="Dougan E. K."/>
            <person name="Thang M."/>
            <person name="Chan C."/>
        </authorList>
    </citation>
    <scope>NUCLEOTIDE SEQUENCE [LARGE SCALE GENOMIC DNA]</scope>
</reference>